<feature type="domain" description="Calcineurin-like phosphoesterase" evidence="2">
    <location>
        <begin position="4"/>
        <end position="199"/>
    </location>
</feature>
<dbReference type="PANTHER" id="PTHR30337:SF7">
    <property type="entry name" value="PHOSPHOESTERASE"/>
    <property type="match status" value="1"/>
</dbReference>
<dbReference type="PANTHER" id="PTHR30337">
    <property type="entry name" value="COMPONENT OF ATP-DEPENDENT DSDNA EXONUCLEASE"/>
    <property type="match status" value="1"/>
</dbReference>
<dbReference type="InterPro" id="IPR050535">
    <property type="entry name" value="DNA_Repair-Maintenance_Comp"/>
</dbReference>
<dbReference type="PIRSF" id="PIRSF033091">
    <property type="entry name" value="Pesterase_YhaO"/>
    <property type="match status" value="1"/>
</dbReference>
<dbReference type="CDD" id="cd00840">
    <property type="entry name" value="MPP_Mre11_N"/>
    <property type="match status" value="1"/>
</dbReference>
<organism evidence="3 4">
    <name type="scientific">Bradyrhizobium betae</name>
    <dbReference type="NCBI Taxonomy" id="244734"/>
    <lineage>
        <taxon>Bacteria</taxon>
        <taxon>Pseudomonadati</taxon>
        <taxon>Pseudomonadota</taxon>
        <taxon>Alphaproteobacteria</taxon>
        <taxon>Hyphomicrobiales</taxon>
        <taxon>Nitrobacteraceae</taxon>
        <taxon>Bradyrhizobium</taxon>
    </lineage>
</organism>
<proteinExistence type="predicted"/>
<dbReference type="InterPro" id="IPR004843">
    <property type="entry name" value="Calcineurin-like_PHP"/>
</dbReference>
<keyword evidence="3" id="KW-0540">Nuclease</keyword>
<dbReference type="OrthoDB" id="9773856at2"/>
<dbReference type="GO" id="GO:0004527">
    <property type="term" value="F:exonuclease activity"/>
    <property type="evidence" value="ECO:0007669"/>
    <property type="project" value="UniProtKB-KW"/>
</dbReference>
<dbReference type="AlphaFoldDB" id="A0A5P6P6N9"/>
<evidence type="ECO:0000313" key="4">
    <source>
        <dbReference type="Proteomes" id="UP000325641"/>
    </source>
</evidence>
<protein>
    <submittedName>
        <fullName evidence="3">DNA repair exonuclease</fullName>
    </submittedName>
</protein>
<keyword evidence="1" id="KW-0378">Hydrolase</keyword>
<dbReference type="EMBL" id="CP044543">
    <property type="protein sequence ID" value="QFI73950.1"/>
    <property type="molecule type" value="Genomic_DNA"/>
</dbReference>
<evidence type="ECO:0000259" key="2">
    <source>
        <dbReference type="Pfam" id="PF00149"/>
    </source>
</evidence>
<accession>A0A5P6P6N9</accession>
<sequence length="423" mass="46223">MPSFRFLHTGDIHLDSPLKGLAGQEGPAAELIRTATRQALANLVDAALKEEVSFVIIAGDLYDGDWRDYQTGLYFVRQMGRLAAAQIPVYLIYGNHDAESQITRRLTLPENVKVFSSRKAQTFTIDDLGVALHGQSFKQRDVSDNLVPAYPQPLPGLFNIGLLHTGLGGMSGHLNYAPCSMDELVNKGYDYWALAHVHQAAILHREPYVVFCGNLQGRHIRETGPKGASLVSVRDGQIEDIASIHADVVRWALIRVSAEGSHHASDLVDRIRAVIVHAVENDAEGRLLACRIELTGKTELHGPLLSSVERITAEARSSALSLGEEAAWIERIVIKTEPVGNSAGALRADALGDLQRIIEQASADSQLVEQMETAIGELVRKLPHELRVELEDGALKDVSDGNYKSLMDRIGNDLTTRLAAEGM</sequence>
<dbReference type="InterPro" id="IPR029052">
    <property type="entry name" value="Metallo-depent_PP-like"/>
</dbReference>
<evidence type="ECO:0000256" key="1">
    <source>
        <dbReference type="ARBA" id="ARBA00022801"/>
    </source>
</evidence>
<dbReference type="SUPFAM" id="SSF56300">
    <property type="entry name" value="Metallo-dependent phosphatases"/>
    <property type="match status" value="1"/>
</dbReference>
<dbReference type="Proteomes" id="UP000325641">
    <property type="component" value="Chromosome"/>
</dbReference>
<dbReference type="Gene3D" id="3.60.21.10">
    <property type="match status" value="1"/>
</dbReference>
<dbReference type="RefSeq" id="WP_151646392.1">
    <property type="nucleotide sequence ID" value="NZ_CP044543.1"/>
</dbReference>
<dbReference type="Pfam" id="PF00149">
    <property type="entry name" value="Metallophos"/>
    <property type="match status" value="1"/>
</dbReference>
<name>A0A5P6P6N9_9BRAD</name>
<dbReference type="InterPro" id="IPR014576">
    <property type="entry name" value="Pesterase_YhaO"/>
</dbReference>
<gene>
    <name evidence="3" type="ORF">F8237_16960</name>
</gene>
<reference evidence="4" key="1">
    <citation type="submission" date="2019-10" db="EMBL/GenBank/DDBJ databases">
        <title>Complete Genome Sequence of Bradyrhizobium betae type strain PL7HG1T.</title>
        <authorList>
            <person name="Bromfield E.S.P."/>
            <person name="Cloutier S."/>
        </authorList>
    </citation>
    <scope>NUCLEOTIDE SEQUENCE [LARGE SCALE GENOMIC DNA]</scope>
    <source>
        <strain evidence="4">PL7HG1</strain>
    </source>
</reference>
<dbReference type="InterPro" id="IPR041796">
    <property type="entry name" value="Mre11_N"/>
</dbReference>
<keyword evidence="3" id="KW-0269">Exonuclease</keyword>
<evidence type="ECO:0000313" key="3">
    <source>
        <dbReference type="EMBL" id="QFI73950.1"/>
    </source>
</evidence>
<dbReference type="KEGG" id="bbet:F8237_16960"/>